<dbReference type="GO" id="GO:0046933">
    <property type="term" value="F:proton-transporting ATP synthase activity, rotational mechanism"/>
    <property type="evidence" value="ECO:0007669"/>
    <property type="project" value="UniProtKB-UniRule"/>
</dbReference>
<dbReference type="InterPro" id="IPR020537">
    <property type="entry name" value="ATP_synth_F0_csu_DDCD_BS"/>
</dbReference>
<dbReference type="NCBIfam" id="TIGR01260">
    <property type="entry name" value="ATP_synt_c"/>
    <property type="match status" value="1"/>
</dbReference>
<dbReference type="InterPro" id="IPR038662">
    <property type="entry name" value="ATP_synth_F0_csu_sf"/>
</dbReference>
<reference evidence="16 17" key="1">
    <citation type="journal article" date="2015" name="Int. J. Syst. Evol. Microbiol.">
        <title>Novibacillus thermophilus gen. nov., sp. nov., a Gram-staining-negative and moderately thermophilic member of the family Thermoactinomycetaceae.</title>
        <authorList>
            <person name="Yang G."/>
            <person name="Chen J."/>
            <person name="Zhou S."/>
        </authorList>
    </citation>
    <scope>NUCLEOTIDE SEQUENCE [LARGE SCALE GENOMIC DNA]</scope>
    <source>
        <strain evidence="16 17">SG-1</strain>
    </source>
</reference>
<dbReference type="GO" id="GO:0008289">
    <property type="term" value="F:lipid binding"/>
    <property type="evidence" value="ECO:0007669"/>
    <property type="project" value="UniProtKB-KW"/>
</dbReference>
<evidence type="ECO:0000256" key="5">
    <source>
        <dbReference type="ARBA" id="ARBA00022547"/>
    </source>
</evidence>
<dbReference type="NCBIfam" id="NF005363">
    <property type="entry name" value="PRK06876.1"/>
    <property type="match status" value="1"/>
</dbReference>
<evidence type="ECO:0000256" key="14">
    <source>
        <dbReference type="HAMAP-Rule" id="MF_01396"/>
    </source>
</evidence>
<dbReference type="PROSITE" id="PS00605">
    <property type="entry name" value="ATPASE_C"/>
    <property type="match status" value="1"/>
</dbReference>
<dbReference type="PANTHER" id="PTHR10031">
    <property type="entry name" value="ATP SYNTHASE LIPID-BINDING PROTEIN, MITOCHONDRIAL"/>
    <property type="match status" value="1"/>
</dbReference>
<comment type="function">
    <text evidence="14">Key component of the F(0) channel; it plays a direct role in translocation across the membrane. A homomeric c-ring of between 10-14 subunits forms the central stalk rotor element with the F(1) delta and epsilon subunits.</text>
</comment>
<evidence type="ECO:0000256" key="4">
    <source>
        <dbReference type="ARBA" id="ARBA00022475"/>
    </source>
</evidence>
<evidence type="ECO:0000313" key="16">
    <source>
        <dbReference type="EMBL" id="AQS57638.1"/>
    </source>
</evidence>
<dbReference type="Proteomes" id="UP000188603">
    <property type="component" value="Chromosome"/>
</dbReference>
<comment type="function">
    <text evidence="13 14">F(1)F(0) ATP synthase produces ATP from ADP in the presence of a proton or sodium gradient. F-type ATPases consist of two structural domains, F(1) containing the extramembraneous catalytic core and F(0) containing the membrane proton channel, linked together by a central stalk and a peripheral stalk. During catalysis, ATP synthesis in the catalytic domain of F(1) is coupled via a rotary mechanism of the central stalk subunits to proton translocation.</text>
</comment>
<dbReference type="InterPro" id="IPR005953">
    <property type="entry name" value="ATP_synth_csu_bac/chlpt"/>
</dbReference>
<evidence type="ECO:0000259" key="15">
    <source>
        <dbReference type="Pfam" id="PF00137"/>
    </source>
</evidence>
<evidence type="ECO:0000256" key="2">
    <source>
        <dbReference type="ARBA" id="ARBA00006704"/>
    </source>
</evidence>
<evidence type="ECO:0000256" key="10">
    <source>
        <dbReference type="ARBA" id="ARBA00023121"/>
    </source>
</evidence>
<evidence type="ECO:0000256" key="9">
    <source>
        <dbReference type="ARBA" id="ARBA00023065"/>
    </source>
</evidence>
<keyword evidence="4 14" id="KW-1003">Cell membrane</keyword>
<comment type="similarity">
    <text evidence="2 14">Belongs to the ATPase C chain family.</text>
</comment>
<dbReference type="EMBL" id="CP019699">
    <property type="protein sequence ID" value="AQS57638.1"/>
    <property type="molecule type" value="Genomic_DNA"/>
</dbReference>
<dbReference type="GO" id="GO:0005886">
    <property type="term" value="C:plasma membrane"/>
    <property type="evidence" value="ECO:0007669"/>
    <property type="project" value="UniProtKB-SubCell"/>
</dbReference>
<keyword evidence="17" id="KW-1185">Reference proteome</keyword>
<proteinExistence type="inferred from homology"/>
<comment type="subcellular location">
    <subcellularLocation>
        <location evidence="14">Cell membrane</location>
        <topology evidence="14">Multi-pass membrane protein</topology>
    </subcellularLocation>
    <subcellularLocation>
        <location evidence="1">Membrane</location>
        <topology evidence="1">Multi-pass membrane protein</topology>
    </subcellularLocation>
</comment>
<dbReference type="PRINTS" id="PR00124">
    <property type="entry name" value="ATPASEC"/>
</dbReference>
<dbReference type="GO" id="GO:0033177">
    <property type="term" value="C:proton-transporting two-sector ATPase complex, proton-transporting domain"/>
    <property type="evidence" value="ECO:0007669"/>
    <property type="project" value="InterPro"/>
</dbReference>
<keyword evidence="3 14" id="KW-0813">Transport</keyword>
<evidence type="ECO:0000256" key="12">
    <source>
        <dbReference type="ARBA" id="ARBA00023310"/>
    </source>
</evidence>
<accession>A0A1U9KC59</accession>
<dbReference type="CDD" id="cd18185">
    <property type="entry name" value="ATP-synt_Fo_c_ATPE"/>
    <property type="match status" value="1"/>
</dbReference>
<keyword evidence="10 14" id="KW-0446">Lipid-binding</keyword>
<evidence type="ECO:0000256" key="11">
    <source>
        <dbReference type="ARBA" id="ARBA00023136"/>
    </source>
</evidence>
<feature type="transmembrane region" description="Helical" evidence="14">
    <location>
        <begin position="15"/>
        <end position="39"/>
    </location>
</feature>
<evidence type="ECO:0000256" key="6">
    <source>
        <dbReference type="ARBA" id="ARBA00022692"/>
    </source>
</evidence>
<dbReference type="PANTHER" id="PTHR10031:SF0">
    <property type="entry name" value="ATPASE PROTEIN 9"/>
    <property type="match status" value="1"/>
</dbReference>
<evidence type="ECO:0000313" key="17">
    <source>
        <dbReference type="Proteomes" id="UP000188603"/>
    </source>
</evidence>
<dbReference type="KEGG" id="ntr:B0W44_17025"/>
<dbReference type="InterPro" id="IPR000454">
    <property type="entry name" value="ATP_synth_F0_csu"/>
</dbReference>
<keyword evidence="8 14" id="KW-1133">Transmembrane helix</keyword>
<evidence type="ECO:0000256" key="13">
    <source>
        <dbReference type="ARBA" id="ARBA00025198"/>
    </source>
</evidence>
<dbReference type="AlphaFoldDB" id="A0A1U9KC59"/>
<keyword evidence="11 14" id="KW-0472">Membrane</keyword>
<dbReference type="InterPro" id="IPR035921">
    <property type="entry name" value="F/V-ATP_Csub_sf"/>
</dbReference>
<gene>
    <name evidence="14" type="primary">atpE</name>
    <name evidence="16" type="ORF">B0W44_17025</name>
</gene>
<protein>
    <recommendedName>
        <fullName evidence="14">ATP synthase subunit c</fullName>
    </recommendedName>
    <alternativeName>
        <fullName evidence="14">ATP synthase F(0) sector subunit c</fullName>
    </alternativeName>
    <alternativeName>
        <fullName evidence="14">F-type ATPase subunit c</fullName>
        <shortName evidence="14">F-ATPase subunit c</shortName>
    </alternativeName>
    <alternativeName>
        <fullName evidence="14">Lipid-binding protein</fullName>
    </alternativeName>
</protein>
<dbReference type="GO" id="GO:0045259">
    <property type="term" value="C:proton-transporting ATP synthase complex"/>
    <property type="evidence" value="ECO:0007669"/>
    <property type="project" value="UniProtKB-KW"/>
</dbReference>
<dbReference type="InterPro" id="IPR002379">
    <property type="entry name" value="ATPase_proteolipid_c-like_dom"/>
</dbReference>
<evidence type="ECO:0000256" key="1">
    <source>
        <dbReference type="ARBA" id="ARBA00004141"/>
    </source>
</evidence>
<keyword evidence="5 14" id="KW-0138">CF(0)</keyword>
<keyword evidence="7 14" id="KW-0375">Hydrogen ion transport</keyword>
<dbReference type="STRING" id="1471761.B0W44_17025"/>
<dbReference type="Pfam" id="PF00137">
    <property type="entry name" value="ATP-synt_C"/>
    <property type="match status" value="1"/>
</dbReference>
<feature type="transmembrane region" description="Helical" evidence="14">
    <location>
        <begin position="60"/>
        <end position="83"/>
    </location>
</feature>
<dbReference type="HAMAP" id="MF_01396">
    <property type="entry name" value="ATP_synth_c_bact"/>
    <property type="match status" value="1"/>
</dbReference>
<evidence type="ECO:0000256" key="3">
    <source>
        <dbReference type="ARBA" id="ARBA00022448"/>
    </source>
</evidence>
<feature type="domain" description="V-ATPase proteolipid subunit C-like" evidence="15">
    <location>
        <begin position="18"/>
        <end position="81"/>
    </location>
</feature>
<evidence type="ECO:0000256" key="8">
    <source>
        <dbReference type="ARBA" id="ARBA00022989"/>
    </source>
</evidence>
<dbReference type="Gene3D" id="1.20.20.10">
    <property type="entry name" value="F1F0 ATP synthase subunit C"/>
    <property type="match status" value="1"/>
</dbReference>
<name>A0A1U9KC59_9BACL</name>
<keyword evidence="12 14" id="KW-0066">ATP synthesis</keyword>
<keyword evidence="6 14" id="KW-0812">Transmembrane</keyword>
<organism evidence="16 17">
    <name type="scientific">Novibacillus thermophilus</name>
    <dbReference type="NCBI Taxonomy" id="1471761"/>
    <lineage>
        <taxon>Bacteria</taxon>
        <taxon>Bacillati</taxon>
        <taxon>Bacillota</taxon>
        <taxon>Bacilli</taxon>
        <taxon>Bacillales</taxon>
        <taxon>Thermoactinomycetaceae</taxon>
        <taxon>Novibacillus</taxon>
    </lineage>
</organism>
<dbReference type="SUPFAM" id="SSF81333">
    <property type="entry name" value="F1F0 ATP synthase subunit C"/>
    <property type="match status" value="1"/>
</dbReference>
<feature type="site" description="Reversibly protonated during proton transport" evidence="14">
    <location>
        <position position="68"/>
    </location>
</feature>
<dbReference type="FunFam" id="1.20.20.10:FF:000004">
    <property type="entry name" value="ATP synthase subunit c"/>
    <property type="match status" value="1"/>
</dbReference>
<evidence type="ECO:0000256" key="7">
    <source>
        <dbReference type="ARBA" id="ARBA00022781"/>
    </source>
</evidence>
<keyword evidence="9 14" id="KW-0406">Ion transport</keyword>
<sequence length="84" mass="8929">MNIFHNKRRTLQVELGLLAAGIAAGLAAIGAGIGDGLVISRAIEGMARNPEMSNRLQTTMFIGFGLVEALPIISIVIAFMLMFL</sequence>